<name>A0A4C1SDU0_EUMVA</name>
<dbReference type="EMBL" id="BGZK01000005">
    <property type="protein sequence ID" value="GBP00245.1"/>
    <property type="molecule type" value="Genomic_DNA"/>
</dbReference>
<organism evidence="2 3">
    <name type="scientific">Eumeta variegata</name>
    <name type="common">Bagworm moth</name>
    <name type="synonym">Eumeta japonica</name>
    <dbReference type="NCBI Taxonomy" id="151549"/>
    <lineage>
        <taxon>Eukaryota</taxon>
        <taxon>Metazoa</taxon>
        <taxon>Ecdysozoa</taxon>
        <taxon>Arthropoda</taxon>
        <taxon>Hexapoda</taxon>
        <taxon>Insecta</taxon>
        <taxon>Pterygota</taxon>
        <taxon>Neoptera</taxon>
        <taxon>Endopterygota</taxon>
        <taxon>Lepidoptera</taxon>
        <taxon>Glossata</taxon>
        <taxon>Ditrysia</taxon>
        <taxon>Tineoidea</taxon>
        <taxon>Psychidae</taxon>
        <taxon>Oiketicinae</taxon>
        <taxon>Eumeta</taxon>
    </lineage>
</organism>
<feature type="compositionally biased region" description="Basic residues" evidence="1">
    <location>
        <begin position="216"/>
        <end position="225"/>
    </location>
</feature>
<keyword evidence="3" id="KW-1185">Reference proteome</keyword>
<protein>
    <submittedName>
        <fullName evidence="2">Uncharacterized protein</fullName>
    </submittedName>
</protein>
<dbReference type="AlphaFoldDB" id="A0A4C1SDU0"/>
<dbReference type="OrthoDB" id="430364at2759"/>
<evidence type="ECO:0000313" key="2">
    <source>
        <dbReference type="EMBL" id="GBP00245.1"/>
    </source>
</evidence>
<reference evidence="2 3" key="1">
    <citation type="journal article" date="2019" name="Commun. Biol.">
        <title>The bagworm genome reveals a unique fibroin gene that provides high tensile strength.</title>
        <authorList>
            <person name="Kono N."/>
            <person name="Nakamura H."/>
            <person name="Ohtoshi R."/>
            <person name="Tomita M."/>
            <person name="Numata K."/>
            <person name="Arakawa K."/>
        </authorList>
    </citation>
    <scope>NUCLEOTIDE SEQUENCE [LARGE SCALE GENOMIC DNA]</scope>
</reference>
<gene>
    <name evidence="2" type="ORF">EVAR_861_1</name>
</gene>
<accession>A0A4C1SDU0</accession>
<evidence type="ECO:0000256" key="1">
    <source>
        <dbReference type="SAM" id="MobiDB-lite"/>
    </source>
</evidence>
<evidence type="ECO:0000313" key="3">
    <source>
        <dbReference type="Proteomes" id="UP000299102"/>
    </source>
</evidence>
<feature type="region of interest" description="Disordered" evidence="1">
    <location>
        <begin position="136"/>
        <end position="194"/>
    </location>
</feature>
<sequence length="240" mass="26745">MGQILSTCNQQVCKKRLMDVSEARKICKDRTMRKSVVSVYPYEKYVVYLAYVSVLACLPGPVYGNLLSSGGKPLASPTARQQQQLALAARRIPPEIPKRTSSITLNVESPVSLRRAECVGMTVATACSAVVRGGSLSSVQSSSSSSSQEHRHHYHTPYHQQHQRPVPPPPEQHIHVTEHYQQHHRTSSASGPPVYDAVVTNAVWKDKSMRTCPPTTRRRRHRPRTRTSLAAGRRPLTITH</sequence>
<comment type="caution">
    <text evidence="2">The sequence shown here is derived from an EMBL/GenBank/DDBJ whole genome shotgun (WGS) entry which is preliminary data.</text>
</comment>
<proteinExistence type="predicted"/>
<feature type="compositionally biased region" description="Low complexity" evidence="1">
    <location>
        <begin position="136"/>
        <end position="147"/>
    </location>
</feature>
<dbReference type="Proteomes" id="UP000299102">
    <property type="component" value="Unassembled WGS sequence"/>
</dbReference>
<feature type="region of interest" description="Disordered" evidence="1">
    <location>
        <begin position="206"/>
        <end position="240"/>
    </location>
</feature>
<feature type="compositionally biased region" description="Basic and acidic residues" evidence="1">
    <location>
        <begin position="172"/>
        <end position="181"/>
    </location>
</feature>